<feature type="transmembrane region" description="Helical" evidence="5">
    <location>
        <begin position="329"/>
        <end position="347"/>
    </location>
</feature>
<evidence type="ECO:0000256" key="2">
    <source>
        <dbReference type="ARBA" id="ARBA00022692"/>
    </source>
</evidence>
<keyword evidence="3 6" id="KW-0732">Signal</keyword>
<keyword evidence="2 5" id="KW-0812">Transmembrane</keyword>
<feature type="signal peptide" evidence="6">
    <location>
        <begin position="1"/>
        <end position="25"/>
    </location>
</feature>
<evidence type="ECO:0000256" key="6">
    <source>
        <dbReference type="SAM" id="SignalP"/>
    </source>
</evidence>
<protein>
    <submittedName>
        <fullName evidence="7">Uncharacterized protein</fullName>
    </submittedName>
</protein>
<proteinExistence type="predicted"/>
<gene>
    <name evidence="7" type="ORF">CLODIP_2_CD11943</name>
</gene>
<feature type="chain" id="PRO_5035821848" evidence="6">
    <location>
        <begin position="26"/>
        <end position="409"/>
    </location>
</feature>
<keyword evidence="8" id="KW-1185">Reference proteome</keyword>
<dbReference type="AlphaFoldDB" id="A0A8S1DJ64"/>
<name>A0A8S1DJ64_9INSE</name>
<dbReference type="Proteomes" id="UP000494165">
    <property type="component" value="Unassembled WGS sequence"/>
</dbReference>
<dbReference type="GO" id="GO:0016020">
    <property type="term" value="C:membrane"/>
    <property type="evidence" value="ECO:0007669"/>
    <property type="project" value="UniProtKB-SubCell"/>
</dbReference>
<organism evidence="7 8">
    <name type="scientific">Cloeon dipterum</name>
    <dbReference type="NCBI Taxonomy" id="197152"/>
    <lineage>
        <taxon>Eukaryota</taxon>
        <taxon>Metazoa</taxon>
        <taxon>Ecdysozoa</taxon>
        <taxon>Arthropoda</taxon>
        <taxon>Hexapoda</taxon>
        <taxon>Insecta</taxon>
        <taxon>Pterygota</taxon>
        <taxon>Palaeoptera</taxon>
        <taxon>Ephemeroptera</taxon>
        <taxon>Pisciforma</taxon>
        <taxon>Baetidae</taxon>
        <taxon>Cloeon</taxon>
    </lineage>
</organism>
<evidence type="ECO:0000313" key="7">
    <source>
        <dbReference type="EMBL" id="CAB3381072.1"/>
    </source>
</evidence>
<evidence type="ECO:0000256" key="1">
    <source>
        <dbReference type="ARBA" id="ARBA00004479"/>
    </source>
</evidence>
<comment type="caution">
    <text evidence="7">The sequence shown here is derived from an EMBL/GenBank/DDBJ whole genome shotgun (WGS) entry which is preliminary data.</text>
</comment>
<evidence type="ECO:0000256" key="4">
    <source>
        <dbReference type="ARBA" id="ARBA00022989"/>
    </source>
</evidence>
<reference evidence="7 8" key="1">
    <citation type="submission" date="2020-04" db="EMBL/GenBank/DDBJ databases">
        <authorList>
            <person name="Alioto T."/>
            <person name="Alioto T."/>
            <person name="Gomez Garrido J."/>
        </authorList>
    </citation>
    <scope>NUCLEOTIDE SEQUENCE [LARGE SCALE GENOMIC DNA]</scope>
</reference>
<evidence type="ECO:0000256" key="3">
    <source>
        <dbReference type="ARBA" id="ARBA00022729"/>
    </source>
</evidence>
<dbReference type="OrthoDB" id="7399873at2759"/>
<evidence type="ECO:0000256" key="5">
    <source>
        <dbReference type="SAM" id="Phobius"/>
    </source>
</evidence>
<evidence type="ECO:0000313" key="8">
    <source>
        <dbReference type="Proteomes" id="UP000494165"/>
    </source>
</evidence>
<comment type="subcellular location">
    <subcellularLocation>
        <location evidence="1">Membrane</location>
        <topology evidence="1">Single-pass type I membrane protein</topology>
    </subcellularLocation>
</comment>
<dbReference type="InterPro" id="IPR031152">
    <property type="entry name" value="PLXDC"/>
</dbReference>
<dbReference type="PANTHER" id="PTHR13055:SF12">
    <property type="entry name" value="LD40707P"/>
    <property type="match status" value="1"/>
</dbReference>
<dbReference type="PANTHER" id="PTHR13055">
    <property type="entry name" value="TUMOR ENDOTHELIAL MARKER 7 RELATED"/>
    <property type="match status" value="1"/>
</dbReference>
<keyword evidence="4 5" id="KW-1133">Transmembrane helix</keyword>
<accession>A0A8S1DJ64</accession>
<sequence length="409" mass="48065">MGKVLFYDRFLFVLITFLVSGIASTETVVEIEEESNHFLEIDENFSMNMHYANHPDDIVNIFWKDMETEKNVYTWSEGVYNKFKVSFDVPFGFKLFDLNVTHVVVTKQGIIRTEDFRLYDKWTIAPLNAKSGMSRSKISRLVKGNHIYIQWNNFRFDDEYFGEQEFSFQVRLGAGGDINFVYKKVPYNMTDLRKNCDLCLEDKFGVMYRHEEVFEVPRRYKESYELGFSMDFEKYPIKEGTVISFFPGDWCMGKKNYFDCTESNFYINLREIARCSWCPAIRKCSSTRDSLRHVWKENKCDDNHNNDPSSGHSDNKIIFGKGKLKSTSFLIFWFISPMIVMVTLCVVSKDQIVRMFHTNPAQWFRDFIECMDEPNRPDNYQAGDQNNDQEGLELQELPSPHVQSPSVVV</sequence>
<dbReference type="EMBL" id="CADEPI010000224">
    <property type="protein sequence ID" value="CAB3381072.1"/>
    <property type="molecule type" value="Genomic_DNA"/>
</dbReference>
<keyword evidence="5" id="KW-0472">Membrane</keyword>